<keyword evidence="2" id="KW-1185">Reference proteome</keyword>
<reference evidence="1" key="1">
    <citation type="submission" date="2021-03" db="EMBL/GenBank/DDBJ databases">
        <authorList>
            <person name="Bekaert M."/>
        </authorList>
    </citation>
    <scope>NUCLEOTIDE SEQUENCE</scope>
</reference>
<gene>
    <name evidence="1" type="ORF">MEDL_57963</name>
</gene>
<dbReference type="Proteomes" id="UP000683360">
    <property type="component" value="Unassembled WGS sequence"/>
</dbReference>
<accession>A0A8S3UK55</accession>
<dbReference type="OrthoDB" id="6143207at2759"/>
<evidence type="ECO:0000313" key="1">
    <source>
        <dbReference type="EMBL" id="CAG2245956.1"/>
    </source>
</evidence>
<protein>
    <submittedName>
        <fullName evidence="1">Uncharacterized protein</fullName>
    </submittedName>
</protein>
<sequence length="168" mass="18463">MISLKYSSKLATLPYQTQTGQQAEVVVPVVVVTPLDGKVYRLLRPDENAECGIFAKNKLSAVSAVYHVAWGSTHENFRENQCLNGDIVSIDVDTAQVDLVHVYDEGVRTRLISQELIVNPKTDPVTIFRFNTFAEANNEVLLVGDVPASCVTVITNKQCLPNCNIITA</sequence>
<dbReference type="AlphaFoldDB" id="A0A8S3UK55"/>
<organism evidence="1 2">
    <name type="scientific">Mytilus edulis</name>
    <name type="common">Blue mussel</name>
    <dbReference type="NCBI Taxonomy" id="6550"/>
    <lineage>
        <taxon>Eukaryota</taxon>
        <taxon>Metazoa</taxon>
        <taxon>Spiralia</taxon>
        <taxon>Lophotrochozoa</taxon>
        <taxon>Mollusca</taxon>
        <taxon>Bivalvia</taxon>
        <taxon>Autobranchia</taxon>
        <taxon>Pteriomorphia</taxon>
        <taxon>Mytilida</taxon>
        <taxon>Mytiloidea</taxon>
        <taxon>Mytilidae</taxon>
        <taxon>Mytilinae</taxon>
        <taxon>Mytilus</taxon>
    </lineage>
</organism>
<comment type="caution">
    <text evidence="1">The sequence shown here is derived from an EMBL/GenBank/DDBJ whole genome shotgun (WGS) entry which is preliminary data.</text>
</comment>
<name>A0A8S3UK55_MYTED</name>
<proteinExistence type="predicted"/>
<evidence type="ECO:0000313" key="2">
    <source>
        <dbReference type="Proteomes" id="UP000683360"/>
    </source>
</evidence>
<dbReference type="EMBL" id="CAJPWZ010002812">
    <property type="protein sequence ID" value="CAG2245956.1"/>
    <property type="molecule type" value="Genomic_DNA"/>
</dbReference>